<reference evidence="3 4" key="1">
    <citation type="submission" date="2019-12" db="EMBL/GenBank/DDBJ databases">
        <title>Genomic-based taxomic classification of the family Erythrobacteraceae.</title>
        <authorList>
            <person name="Xu L."/>
        </authorList>
    </citation>
    <scope>NUCLEOTIDE SEQUENCE [LARGE SCALE GENOMIC DNA]</scope>
    <source>
        <strain evidence="3 4">RC4-10-4</strain>
    </source>
</reference>
<evidence type="ECO:0000313" key="3">
    <source>
        <dbReference type="EMBL" id="MXO94385.1"/>
    </source>
</evidence>
<dbReference type="Pfam" id="PF17289">
    <property type="entry name" value="Terminase_6C"/>
    <property type="match status" value="1"/>
</dbReference>
<dbReference type="NCBIfam" id="TIGR01630">
    <property type="entry name" value="psiM2_ORF9"/>
    <property type="match status" value="1"/>
</dbReference>
<keyword evidence="4" id="KW-1185">Reference proteome</keyword>
<dbReference type="Proteomes" id="UP000460626">
    <property type="component" value="Unassembled WGS sequence"/>
</dbReference>
<dbReference type="EMBL" id="WTYH01000001">
    <property type="protein sequence ID" value="MXO94385.1"/>
    <property type="molecule type" value="Genomic_DNA"/>
</dbReference>
<gene>
    <name evidence="3" type="primary">terL</name>
    <name evidence="3" type="ORF">GRI62_12335</name>
</gene>
<sequence>MTAPSDQMSRTRRTAMADVDASDAVAALTRLDFGFFLRRAFAELGGIDAYSHNWHIDAIIHQLDLIRAGENRRLLLTLPPRHLKSRIVSIAWVAWMLGHNPALSFLCVSYGQELSEDYASDCLKIMQSRWYRETFPSTVIKRSAIADIRTSAGGRRMATSVEGKTTGFGADFIIVDDPMKGQDALSHSAREKVTRWFDDTLSQRLNNQLFGSIIVVMQRLHEADLVGVLTERDSWRELCLPAIATHDEDIALTRGRVYSRREGCALHPARLPLAELLRRKAENPYVFAAQFQQQPVPAHGNMIEKAWLQVYDPATLDRSHGQIVMSLDTASKDNPFNDWSVCVVALVIGKRVYILDVFRARLQFNPLKAKVIELARLHDAKVLLIEDASSGTALIQSLGADEPAGVPSPIPRRPEGDKIARVMNASAIIMAGRLFLPERAHWVGEFTSEVLGFPSSRHDDQVDALSQLLIWVQERDRWRAPLNAGPEVIVAYATGPSYDLPDDYDPWGA</sequence>
<dbReference type="AlphaFoldDB" id="A0A845A2L9"/>
<dbReference type="InterPro" id="IPR006517">
    <property type="entry name" value="Phage_terminase_lsu-like_C"/>
</dbReference>
<dbReference type="OrthoDB" id="9771580at2"/>
<proteinExistence type="predicted"/>
<organism evidence="3 4">
    <name type="scientific">Aurantiacibacter arachoides</name>
    <dbReference type="NCBI Taxonomy" id="1850444"/>
    <lineage>
        <taxon>Bacteria</taxon>
        <taxon>Pseudomonadati</taxon>
        <taxon>Pseudomonadota</taxon>
        <taxon>Alphaproteobacteria</taxon>
        <taxon>Sphingomonadales</taxon>
        <taxon>Erythrobacteraceae</taxon>
        <taxon>Aurantiacibacter</taxon>
    </lineage>
</organism>
<dbReference type="Gene3D" id="3.30.420.240">
    <property type="match status" value="1"/>
</dbReference>
<keyword evidence="1" id="KW-1188">Viral release from host cell</keyword>
<accession>A0A845A2L9</accession>
<evidence type="ECO:0000256" key="1">
    <source>
        <dbReference type="ARBA" id="ARBA00022612"/>
    </source>
</evidence>
<protein>
    <submittedName>
        <fullName evidence="3">Phage terminase large subunit</fullName>
    </submittedName>
</protein>
<evidence type="ECO:0000259" key="2">
    <source>
        <dbReference type="Pfam" id="PF17289"/>
    </source>
</evidence>
<comment type="caution">
    <text evidence="3">The sequence shown here is derived from an EMBL/GenBank/DDBJ whole genome shotgun (WGS) entry which is preliminary data.</text>
</comment>
<evidence type="ECO:0000313" key="4">
    <source>
        <dbReference type="Proteomes" id="UP000460626"/>
    </source>
</evidence>
<name>A0A845A2L9_9SPHN</name>
<dbReference type="RefSeq" id="WP_160731882.1">
    <property type="nucleotide sequence ID" value="NZ_BMJK01000002.1"/>
</dbReference>
<feature type="domain" description="Terminase large subunit gp17-like C-terminal" evidence="2">
    <location>
        <begin position="326"/>
        <end position="469"/>
    </location>
</feature>
<dbReference type="InterPro" id="IPR035421">
    <property type="entry name" value="Terminase_6C"/>
</dbReference>